<accession>A0ABU0E1N0</accession>
<comment type="caution">
    <text evidence="1">The sequence shown here is derived from an EMBL/GenBank/DDBJ whole genome shotgun (WGS) entry which is preliminary data.</text>
</comment>
<organism evidence="1 2">
    <name type="scientific">Breznakia pachnodae</name>
    <dbReference type="NCBI Taxonomy" id="265178"/>
    <lineage>
        <taxon>Bacteria</taxon>
        <taxon>Bacillati</taxon>
        <taxon>Bacillota</taxon>
        <taxon>Erysipelotrichia</taxon>
        <taxon>Erysipelotrichales</taxon>
        <taxon>Erysipelotrichaceae</taxon>
        <taxon>Breznakia</taxon>
    </lineage>
</organism>
<name>A0ABU0E1N0_9FIRM</name>
<dbReference type="Proteomes" id="UP001230220">
    <property type="component" value="Unassembled WGS sequence"/>
</dbReference>
<protein>
    <submittedName>
        <fullName evidence="1">Uncharacterized protein</fullName>
    </submittedName>
</protein>
<evidence type="ECO:0000313" key="2">
    <source>
        <dbReference type="Proteomes" id="UP001230220"/>
    </source>
</evidence>
<reference evidence="1 2" key="1">
    <citation type="submission" date="2023-07" db="EMBL/GenBank/DDBJ databases">
        <title>Genomic Encyclopedia of Type Strains, Phase IV (KMG-IV): sequencing the most valuable type-strain genomes for metagenomic binning, comparative biology and taxonomic classification.</title>
        <authorList>
            <person name="Goeker M."/>
        </authorList>
    </citation>
    <scope>NUCLEOTIDE SEQUENCE [LARGE SCALE GENOMIC DNA]</scope>
    <source>
        <strain evidence="1 2">DSM 16784</strain>
    </source>
</reference>
<proteinExistence type="predicted"/>
<dbReference type="RefSeq" id="WP_307406969.1">
    <property type="nucleotide sequence ID" value="NZ_JAUSUR010000002.1"/>
</dbReference>
<keyword evidence="2" id="KW-1185">Reference proteome</keyword>
<sequence>MKEKVEFKNMYFDKDNKTFTILKGKKGTYSYTDIVKCYVANDDAKFEGKEEPFKHTVIGDVLQPLVFTNKYVYVGVIFEMKDHSKIYVYVSDDKTPVQTLQYYEDKRNADDIKAFTKNIISKYNPTSN</sequence>
<gene>
    <name evidence="1" type="ORF">J2S15_001543</name>
</gene>
<dbReference type="EMBL" id="JAUSUR010000002">
    <property type="protein sequence ID" value="MDQ0360798.1"/>
    <property type="molecule type" value="Genomic_DNA"/>
</dbReference>
<evidence type="ECO:0000313" key="1">
    <source>
        <dbReference type="EMBL" id="MDQ0360798.1"/>
    </source>
</evidence>